<dbReference type="Pfam" id="PF00160">
    <property type="entry name" value="Pro_isomerase"/>
    <property type="match status" value="1"/>
</dbReference>
<dbReference type="CDD" id="cd00317">
    <property type="entry name" value="cyclophilin"/>
    <property type="match status" value="1"/>
</dbReference>
<organism evidence="3 4">
    <name type="scientific">Bombyx mandarina</name>
    <name type="common">Wild silk moth</name>
    <name type="synonym">Wild silkworm</name>
    <dbReference type="NCBI Taxonomy" id="7092"/>
    <lineage>
        <taxon>Eukaryota</taxon>
        <taxon>Metazoa</taxon>
        <taxon>Ecdysozoa</taxon>
        <taxon>Arthropoda</taxon>
        <taxon>Hexapoda</taxon>
        <taxon>Insecta</taxon>
        <taxon>Pterygota</taxon>
        <taxon>Neoptera</taxon>
        <taxon>Endopterygota</taxon>
        <taxon>Lepidoptera</taxon>
        <taxon>Glossata</taxon>
        <taxon>Ditrysia</taxon>
        <taxon>Bombycoidea</taxon>
        <taxon>Bombycidae</taxon>
        <taxon>Bombycinae</taxon>
        <taxon>Bombyx</taxon>
    </lineage>
</organism>
<dbReference type="InterPro" id="IPR029000">
    <property type="entry name" value="Cyclophilin-like_dom_sf"/>
</dbReference>
<evidence type="ECO:0000256" key="1">
    <source>
        <dbReference type="SAM" id="MobiDB-lite"/>
    </source>
</evidence>
<dbReference type="OrthoDB" id="408413at2759"/>
<dbReference type="GeneID" id="114249928"/>
<gene>
    <name evidence="4" type="primary">LOC114249928</name>
</gene>
<keyword evidence="3" id="KW-1185">Reference proteome</keyword>
<proteinExistence type="predicted"/>
<name>A0A6J2KAX9_BOMMA</name>
<dbReference type="PRINTS" id="PR00153">
    <property type="entry name" value="CSAPPISMRASE"/>
</dbReference>
<reference evidence="4" key="1">
    <citation type="submission" date="2025-08" db="UniProtKB">
        <authorList>
            <consortium name="RefSeq"/>
        </authorList>
    </citation>
    <scope>IDENTIFICATION</scope>
    <source>
        <tissue evidence="4">Silk gland</tissue>
    </source>
</reference>
<protein>
    <submittedName>
        <fullName evidence="4">NK-tumor recognition protein-like</fullName>
    </submittedName>
</protein>
<evidence type="ECO:0000313" key="3">
    <source>
        <dbReference type="Proteomes" id="UP000504629"/>
    </source>
</evidence>
<feature type="domain" description="PPIase cyclophilin-type" evidence="2">
    <location>
        <begin position="174"/>
        <end position="321"/>
    </location>
</feature>
<dbReference type="Gene3D" id="2.40.100.10">
    <property type="entry name" value="Cyclophilin-like"/>
    <property type="match status" value="1"/>
</dbReference>
<dbReference type="SUPFAM" id="SSF50891">
    <property type="entry name" value="Cyclophilin-like"/>
    <property type="match status" value="1"/>
</dbReference>
<accession>A0A6J2KAX9</accession>
<dbReference type="AlphaFoldDB" id="A0A6J2KAX9"/>
<dbReference type="PROSITE" id="PS50072">
    <property type="entry name" value="CSA_PPIASE_2"/>
    <property type="match status" value="1"/>
</dbReference>
<dbReference type="PANTHER" id="PTHR11071">
    <property type="entry name" value="PEPTIDYL-PROLYL CIS-TRANS ISOMERASE"/>
    <property type="match status" value="1"/>
</dbReference>
<dbReference type="Proteomes" id="UP000504629">
    <property type="component" value="Unplaced"/>
</dbReference>
<dbReference type="GO" id="GO:0003755">
    <property type="term" value="F:peptidyl-prolyl cis-trans isomerase activity"/>
    <property type="evidence" value="ECO:0007669"/>
    <property type="project" value="InterPro"/>
</dbReference>
<dbReference type="PANTHER" id="PTHR11071:SF561">
    <property type="entry name" value="PEPTIDYL-PROLYL CIS-TRANS ISOMERASE D-RELATED"/>
    <property type="match status" value="1"/>
</dbReference>
<dbReference type="InterPro" id="IPR002130">
    <property type="entry name" value="Cyclophilin-type_PPIase_dom"/>
</dbReference>
<evidence type="ECO:0000313" key="4">
    <source>
        <dbReference type="RefSeq" id="XP_028039446.1"/>
    </source>
</evidence>
<dbReference type="RefSeq" id="XP_028039446.1">
    <property type="nucleotide sequence ID" value="XM_028183645.1"/>
</dbReference>
<feature type="region of interest" description="Disordered" evidence="1">
    <location>
        <begin position="819"/>
        <end position="864"/>
    </location>
</feature>
<dbReference type="KEGG" id="bman:114249928"/>
<dbReference type="GO" id="GO:0005737">
    <property type="term" value="C:cytoplasm"/>
    <property type="evidence" value="ECO:0007669"/>
    <property type="project" value="TreeGrafter"/>
</dbReference>
<feature type="region of interest" description="Disordered" evidence="1">
    <location>
        <begin position="653"/>
        <end position="683"/>
    </location>
</feature>
<evidence type="ECO:0000259" key="2">
    <source>
        <dbReference type="PROSITE" id="PS50072"/>
    </source>
</evidence>
<sequence>MSLFSTYLPQSKKEITQHPWAKSIKEHHAHIYKIAHNSINNPKYPFKENKMTKPKDKFTVIGNFVTKEFIYCVRLVQGLHKYRKHIFDTPVIRGVTGVEWPAVWNDIKIKFGGKAYCLQSQVAVVLNGEFIGGELELKSLIESTYKYHLKLDYCKESIKEFYKFVKSSGRPCTYMHICIDDDHIGTLIFMLYADIAPNTCENFLRLCRAKRGGYSGTPIHRIVKDGWIQCGGFGLKTTNLDCENFIVPHDRRGVLCMANDGRHVDCSTQFFVLLQPAPWMAHKYVAFGQLIEGEGTLKKIESVPTWYESPLSDIKILKSGILNMECQDIKVTKGTKEYLKGHVEDLVALGNLLYESLIDKVFILIEFKRIALLDVEPESPELNEEEIGSLRATKRFIKNKQDIEKQLQSNQAENRQSVDSDNQEFDVDVYEYESEESSYQHVSLTEPSVVTNEEKPYYLPLTDVPYPDEVDSVYDLKKFLKGNYCLESDLKKDQIFLHETKQFSSELFDLDDDESVSSSVESLASDDEKEIRKYIKMNVDRVSFAGDVIRNIAGGTGKFNLFQDFRKSELITDDELRRFRLASIDHRAREERKVSISLPDEAKQVHTKIKRRQTGFVRPEDLERIHIIQKPSFDESSDIDESTTNIGRKVRISPTAMSPPTARESSRRPTAFVRPSDDNSDTEMRRSVLTRLYEEVTATDEIPGPTLKDYKPISETHRKNLMFLTYSPRSHVISEENAREKYIRRSLTTEKNLYEPVLNLQHGRRVAHKISSDYVKTIDQIEHRLDNSLRSIEFAKVRPTLSVAEYQMKNSKFKELKKSTNGELKTETVMMPPHDFDQKRSVGGLRSPDDTPPSISDEENAFEK</sequence>